<keyword evidence="4" id="KW-1185">Reference proteome</keyword>
<dbReference type="KEGG" id="rtx:TI83_01860"/>
<dbReference type="InterPro" id="IPR034074">
    <property type="entry name" value="Y4bN_pept_dom"/>
</dbReference>
<feature type="domain" description="Peptidase S8/S53" evidence="1">
    <location>
        <begin position="348"/>
        <end position="612"/>
    </location>
</feature>
<dbReference type="AlphaFoldDB" id="A0A0C5BR14"/>
<dbReference type="eggNOG" id="COG1404">
    <property type="taxonomic scope" value="Bacteria"/>
</dbReference>
<proteinExistence type="predicted"/>
<dbReference type="Gene3D" id="3.40.50.200">
    <property type="entry name" value="Peptidase S8/S53 domain"/>
    <property type="match status" value="1"/>
</dbReference>
<protein>
    <recommendedName>
        <fullName evidence="1">Peptidase S8/S53 domain-containing protein</fullName>
    </recommendedName>
</protein>
<evidence type="ECO:0000313" key="4">
    <source>
        <dbReference type="Proteomes" id="UP000052979"/>
    </source>
</evidence>
<evidence type="ECO:0000259" key="1">
    <source>
        <dbReference type="Pfam" id="PF00082"/>
    </source>
</evidence>
<sequence length="835" mass="90409">MHNEPIQLLLNTERLRAERETSTPVGNGTDFYAGNDRAFTRHRDGLAEALRAIRDALAADTQFGGVGYVKVTMQRDAIAKSHRPQRALFQARWTPHVATEGIGEPIFAVTPESLTYVIDAIESAETVVVDKTNKTTGVVARHPSRKRCEASAVASVALWTEQDRWSFSAAEAAAWLSRAGTGGRYIVTCFPVASASHVPHLIGQTMVAERRLNAVIDANRTTARPLRDGDHGGRVLTLGITASERSTVSASSRDDITESRVEAAVSSPAQRHQELLDALGRNPRVRSIALPPIISAEHADDTALGNEVAPDVLAGPDKEIASRVGVIDGGVGDNLRPWMGDRWGTLSAADRNTDHGTFISGLLVAAADLNPAYLSDQSRGCLIFDVDVLPADPGQTGLPFDAYYPGGVPQFLDEIEAAVKAYRRDHGVRIFNLSMNIQSPGDATRYGFTAARLDEIAKAHDVIFVISAGNLLPGDMRSEWHNMPDQALASLAADHLGFVAEPGESIQNVSVSALNPPGMPGQVPFALARYSRRGPGLRGATKPDFAHVGGSGTAKPTGNHGLVSVNEDGFLVSGCGTSYAAPLVARRLADLDALIDGNVSRETLLALMVHFAHTPDVFGQKPILPVTHDLIGFGVPITAEKMLQRDDSEITLVVSSTLQPREDNWFEFTWPEALVKDGGRCSGQARLTLVASPPIAHEHGDERVRANIGARLMQRQDDGRFKGQMSPVNSLPAPDKAHKTERDLLKEAMKWQVVKSFQTTKMRGRGPSSQWKFVVDYLERTNEKLLDDGIEYAAVMTIADPTRQAPVFAQMRQHLNSIGIQTDDIRTSIRARATT</sequence>
<evidence type="ECO:0000313" key="2">
    <source>
        <dbReference type="EMBL" id="KKM46053.1"/>
    </source>
</evidence>
<dbReference type="Proteomes" id="UP000237966">
    <property type="component" value="Unassembled WGS sequence"/>
</dbReference>
<dbReference type="Pfam" id="PF00082">
    <property type="entry name" value="Peptidase_S8"/>
    <property type="match status" value="1"/>
</dbReference>
<dbReference type="EMBL" id="PSWU01000004">
    <property type="protein sequence ID" value="PPI16142.1"/>
    <property type="molecule type" value="Genomic_DNA"/>
</dbReference>
<comment type="caution">
    <text evidence="2">The sequence shown here is derived from an EMBL/GenBank/DDBJ whole genome shotgun (WGS) entry which is preliminary data.</text>
</comment>
<evidence type="ECO:0000313" key="3">
    <source>
        <dbReference type="EMBL" id="PPI16142.1"/>
    </source>
</evidence>
<dbReference type="OrthoDB" id="5495859at2"/>
<dbReference type="SUPFAM" id="SSF52743">
    <property type="entry name" value="Subtilisin-like"/>
    <property type="match status" value="1"/>
</dbReference>
<organism evidence="2 4">
    <name type="scientific">Rathayibacter toxicus</name>
    <dbReference type="NCBI Taxonomy" id="145458"/>
    <lineage>
        <taxon>Bacteria</taxon>
        <taxon>Bacillati</taxon>
        <taxon>Actinomycetota</taxon>
        <taxon>Actinomycetes</taxon>
        <taxon>Micrococcales</taxon>
        <taxon>Microbacteriaceae</taxon>
        <taxon>Rathayibacter</taxon>
    </lineage>
</organism>
<dbReference type="STRING" id="145458.APU90_04625"/>
<dbReference type="InterPro" id="IPR000209">
    <property type="entry name" value="Peptidase_S8/S53_dom"/>
</dbReference>
<dbReference type="GeneID" id="93667991"/>
<dbReference type="PATRIC" id="fig|145458.7.peg.445"/>
<evidence type="ECO:0000313" key="5">
    <source>
        <dbReference type="Proteomes" id="UP000237966"/>
    </source>
</evidence>
<name>A0A0C5BR14_9MICO</name>
<reference evidence="3 5" key="2">
    <citation type="submission" date="2018-02" db="EMBL/GenBank/DDBJ databases">
        <title>Bacteriophage NCPPB3778 and a type I-E CRISPR drive the evolution of the US Biological Select Agent, Rathayibacter toxicus.</title>
        <authorList>
            <person name="Davis E.W.II."/>
            <person name="Tabima J.F."/>
            <person name="Weisberg A.J."/>
            <person name="Lopes L.D."/>
            <person name="Wiseman M.S."/>
            <person name="Wiseman M.S."/>
            <person name="Pupko T."/>
            <person name="Belcher M.S."/>
            <person name="Sechler A.J."/>
            <person name="Tancos M.A."/>
            <person name="Schroeder B.K."/>
            <person name="Murray T.D."/>
            <person name="Luster D.G."/>
            <person name="Schneider W.L."/>
            <person name="Rogers E."/>
            <person name="Andreote F.D."/>
            <person name="Grunwald N.J."/>
            <person name="Putnam M.L."/>
            <person name="Chang J.H."/>
        </authorList>
    </citation>
    <scope>NUCLEOTIDE SEQUENCE [LARGE SCALE GENOMIC DNA]</scope>
    <source>
        <strain evidence="3 5">FH99</strain>
    </source>
</reference>
<dbReference type="EMBL" id="LBFI01000024">
    <property type="protein sequence ID" value="KKM46053.1"/>
    <property type="molecule type" value="Genomic_DNA"/>
</dbReference>
<reference evidence="2 4" key="1">
    <citation type="submission" date="2015-04" db="EMBL/GenBank/DDBJ databases">
        <title>Draft genome sequence of Rathayibacter toxicus strain FH-142 (AKA 70134 or CS 32), a Western Australian isolate.</title>
        <authorList>
            <consortium name="Consortium for Microbial Forensics and Genomics (microFORGE)"/>
            <person name="Knight B.M."/>
            <person name="Roberts D.P."/>
            <person name="Lin D."/>
            <person name="Hari K."/>
            <person name="Fletcher J."/>
            <person name="Melcher U."/>
            <person name="Blagden T."/>
            <person name="Luster D.G."/>
            <person name="Sechler A.J."/>
            <person name="Schneider W.L."/>
            <person name="Winegar R.A."/>
        </authorList>
    </citation>
    <scope>NUCLEOTIDE SEQUENCE [LARGE SCALE GENOMIC DNA]</scope>
    <source>
        <strain evidence="2 4">FH142</strain>
    </source>
</reference>
<dbReference type="GO" id="GO:0004252">
    <property type="term" value="F:serine-type endopeptidase activity"/>
    <property type="evidence" value="ECO:0007669"/>
    <property type="project" value="InterPro"/>
</dbReference>
<dbReference type="CDD" id="cd04847">
    <property type="entry name" value="Peptidases_S8_Subtilisin_like_2"/>
    <property type="match status" value="1"/>
</dbReference>
<dbReference type="Proteomes" id="UP000052979">
    <property type="component" value="Unassembled WGS sequence"/>
</dbReference>
<dbReference type="RefSeq" id="WP_027692711.1">
    <property type="nucleotide sequence ID" value="NZ_CP010848.1"/>
</dbReference>
<dbReference type="GO" id="GO:0006508">
    <property type="term" value="P:proteolysis"/>
    <property type="evidence" value="ECO:0007669"/>
    <property type="project" value="InterPro"/>
</dbReference>
<dbReference type="KEGG" id="rtc:APU90_04625"/>
<accession>A0A0C5BR14</accession>
<dbReference type="InterPro" id="IPR036852">
    <property type="entry name" value="Peptidase_S8/S53_dom_sf"/>
</dbReference>
<gene>
    <name evidence="3" type="ORF">C5C51_01620</name>
    <name evidence="2" type="ORF">VT73_02870</name>
</gene>